<organism evidence="2 3">
    <name type="scientific">Nocardioides panaciterrulae</name>
    <dbReference type="NCBI Taxonomy" id="661492"/>
    <lineage>
        <taxon>Bacteria</taxon>
        <taxon>Bacillati</taxon>
        <taxon>Actinomycetota</taxon>
        <taxon>Actinomycetes</taxon>
        <taxon>Propionibacteriales</taxon>
        <taxon>Nocardioidaceae</taxon>
        <taxon>Nocardioides</taxon>
    </lineage>
</organism>
<proteinExistence type="predicted"/>
<dbReference type="RefSeq" id="WP_343052201.1">
    <property type="nucleotide sequence ID" value="NZ_JACCBG010000001.1"/>
</dbReference>
<dbReference type="InterPro" id="IPR041726">
    <property type="entry name" value="ACAD10_11_N"/>
</dbReference>
<dbReference type="InterPro" id="IPR002575">
    <property type="entry name" value="Aminoglycoside_PTrfase"/>
</dbReference>
<dbReference type="Pfam" id="PF01636">
    <property type="entry name" value="APH"/>
    <property type="match status" value="1"/>
</dbReference>
<evidence type="ECO:0000259" key="1">
    <source>
        <dbReference type="Pfam" id="PF01636"/>
    </source>
</evidence>
<dbReference type="InterPro" id="IPR052898">
    <property type="entry name" value="ACAD10-like"/>
</dbReference>
<dbReference type="AlphaFoldDB" id="A0A7Y9E971"/>
<evidence type="ECO:0000313" key="3">
    <source>
        <dbReference type="Proteomes" id="UP000535511"/>
    </source>
</evidence>
<comment type="caution">
    <text evidence="2">The sequence shown here is derived from an EMBL/GenBank/DDBJ whole genome shotgun (WGS) entry which is preliminary data.</text>
</comment>
<dbReference type="Gene3D" id="3.30.200.20">
    <property type="entry name" value="Phosphorylase Kinase, domain 1"/>
    <property type="match status" value="1"/>
</dbReference>
<keyword evidence="2" id="KW-0418">Kinase</keyword>
<dbReference type="Gene3D" id="3.90.1200.10">
    <property type="match status" value="1"/>
</dbReference>
<keyword evidence="2" id="KW-0808">Transferase</keyword>
<dbReference type="InterPro" id="IPR011009">
    <property type="entry name" value="Kinase-like_dom_sf"/>
</dbReference>
<evidence type="ECO:0000313" key="2">
    <source>
        <dbReference type="EMBL" id="NYD43424.1"/>
    </source>
</evidence>
<protein>
    <submittedName>
        <fullName evidence="2">Aminoglycoside phosphotransferase (APT) family kinase protein</fullName>
    </submittedName>
</protein>
<dbReference type="CDD" id="cd05154">
    <property type="entry name" value="ACAD10_11_N-like"/>
    <property type="match status" value="1"/>
</dbReference>
<accession>A0A7Y9E971</accession>
<dbReference type="SUPFAM" id="SSF56112">
    <property type="entry name" value="Protein kinase-like (PK-like)"/>
    <property type="match status" value="1"/>
</dbReference>
<reference evidence="2 3" key="1">
    <citation type="submission" date="2020-07" db="EMBL/GenBank/DDBJ databases">
        <title>Sequencing the genomes of 1000 actinobacteria strains.</title>
        <authorList>
            <person name="Klenk H.-P."/>
        </authorList>
    </citation>
    <scope>NUCLEOTIDE SEQUENCE [LARGE SCALE GENOMIC DNA]</scope>
    <source>
        <strain evidence="2 3">DSM 21350</strain>
    </source>
</reference>
<dbReference type="PANTHER" id="PTHR47829:SF1">
    <property type="entry name" value="HAD FAMILY PHOSPHATASE"/>
    <property type="match status" value="1"/>
</dbReference>
<dbReference type="PANTHER" id="PTHR47829">
    <property type="entry name" value="HYDROLASE, PUTATIVE (AFU_ORTHOLOGUE AFUA_1G12880)-RELATED"/>
    <property type="match status" value="1"/>
</dbReference>
<name>A0A7Y9E971_9ACTN</name>
<dbReference type="GO" id="GO:0016301">
    <property type="term" value="F:kinase activity"/>
    <property type="evidence" value="ECO:0007669"/>
    <property type="project" value="UniProtKB-KW"/>
</dbReference>
<sequence length="338" mass="36180">MVRPDRLGPALAARLGDDRWRTCTATLVSGGKSNLTFEVASPAGVVVLRRPPTGALLPSAHDMGREARVQRALRPTDVPVPEILLEDDTGEILGAPCYVMERVAGHVIRSRLPEGYAGSPAGKVAIADALVDVLARLHAVDIDAVGLRGHGRPEGFLERQIRRWTGQWERSATHEVPAVDELGRRLAATLPPSYGSAVVHGDYRLDNCLMHPTDPGRVAAVLDWELSTLGDPLTDLGLLLFYWREPGEREPSLTPAVTRTPGFPGRAHLVERYAAATGADLQHLGFYEAFAHFKFAVIAQGIAARVAAGAMAGQHFGDLDGEVVATAEAGLARLAQEG</sequence>
<keyword evidence="3" id="KW-1185">Reference proteome</keyword>
<dbReference type="Proteomes" id="UP000535511">
    <property type="component" value="Unassembled WGS sequence"/>
</dbReference>
<dbReference type="EMBL" id="JACCBG010000001">
    <property type="protein sequence ID" value="NYD43424.1"/>
    <property type="molecule type" value="Genomic_DNA"/>
</dbReference>
<gene>
    <name evidence="2" type="ORF">BJZ21_003507</name>
</gene>
<feature type="domain" description="Aminoglycoside phosphotransferase" evidence="1">
    <location>
        <begin position="25"/>
        <end position="250"/>
    </location>
</feature>